<gene>
    <name evidence="1" type="ORF">A3C89_02435</name>
</gene>
<dbReference type="Proteomes" id="UP000178794">
    <property type="component" value="Unassembled WGS sequence"/>
</dbReference>
<protein>
    <recommendedName>
        <fullName evidence="3">Elp3/MiaA/NifB-like radical SAM core domain-containing protein</fullName>
    </recommendedName>
</protein>
<reference evidence="1 2" key="1">
    <citation type="journal article" date="2016" name="Nat. Commun.">
        <title>Thousands of microbial genomes shed light on interconnected biogeochemical processes in an aquifer system.</title>
        <authorList>
            <person name="Anantharaman K."/>
            <person name="Brown C.T."/>
            <person name="Hug L.A."/>
            <person name="Sharon I."/>
            <person name="Castelle C.J."/>
            <person name="Probst A.J."/>
            <person name="Thomas B.C."/>
            <person name="Singh A."/>
            <person name="Wilkins M.J."/>
            <person name="Karaoz U."/>
            <person name="Brodie E.L."/>
            <person name="Williams K.H."/>
            <person name="Hubbard S.S."/>
            <person name="Banfield J.F."/>
        </authorList>
    </citation>
    <scope>NUCLEOTIDE SEQUENCE [LARGE SCALE GENOMIC DNA]</scope>
</reference>
<dbReference type="STRING" id="1798492.A3C89_02435"/>
<organism evidence="1 2">
    <name type="scientific">Candidatus Kaiserbacteria bacterium RIFCSPHIGHO2_02_FULL_50_50</name>
    <dbReference type="NCBI Taxonomy" id="1798492"/>
    <lineage>
        <taxon>Bacteria</taxon>
        <taxon>Candidatus Kaiseribacteriota</taxon>
    </lineage>
</organism>
<comment type="caution">
    <text evidence="1">The sequence shown here is derived from an EMBL/GenBank/DDBJ whole genome shotgun (WGS) entry which is preliminary data.</text>
</comment>
<dbReference type="EMBL" id="MFLF01000016">
    <property type="protein sequence ID" value="OGG59340.1"/>
    <property type="molecule type" value="Genomic_DNA"/>
</dbReference>
<sequence length="371" mass="41491">MNPKIDLLYGSDRRWYDERGQKFVRFTTLYLPYGDARGGCPDWRGKWKGGDITKMPCVFCALPNAVKAYQDTFYSGASVPHADMLTALDANIEKARRTGPLHTLAIFNGGSFLAMDGAFQQQVAAQAALSGARRLVIESRAELVTSEAIARLKSELALHDVKLTVRIGVETQDDKIRMQVLRKGHARKALREAVHILHSYGVTVGGYALVRPAPLAWIQRVHPHVQDYDTFSQEEAVATIDAILGEFGMDEVYFCSTCVAPDTLLEQLWLQGDYEPASLSLVASVLAEALTKHDKPIHLLPFRDEPAFVAVSSNHEKRGVHQDEAALHPHDVLFRNLLDGYREAMHRQMFLYGYATLQSQVNDCSFCRFPT</sequence>
<evidence type="ECO:0000313" key="2">
    <source>
        <dbReference type="Proteomes" id="UP000178794"/>
    </source>
</evidence>
<accession>A0A1F6DDE3</accession>
<dbReference type="InterPro" id="IPR058240">
    <property type="entry name" value="rSAM_sf"/>
</dbReference>
<dbReference type="SUPFAM" id="SSF102114">
    <property type="entry name" value="Radical SAM enzymes"/>
    <property type="match status" value="1"/>
</dbReference>
<evidence type="ECO:0008006" key="3">
    <source>
        <dbReference type="Google" id="ProtNLM"/>
    </source>
</evidence>
<evidence type="ECO:0000313" key="1">
    <source>
        <dbReference type="EMBL" id="OGG59340.1"/>
    </source>
</evidence>
<proteinExistence type="predicted"/>
<dbReference type="AlphaFoldDB" id="A0A1F6DDE3"/>
<name>A0A1F6DDE3_9BACT</name>